<proteinExistence type="predicted"/>
<keyword evidence="2" id="KW-0472">Membrane</keyword>
<name>A0A8J3YX81_9ACTN</name>
<dbReference type="InterPro" id="IPR000772">
    <property type="entry name" value="Ricin_B_lectin"/>
</dbReference>
<evidence type="ECO:0000259" key="3">
    <source>
        <dbReference type="SMART" id="SM00458"/>
    </source>
</evidence>
<dbReference type="Proteomes" id="UP000612585">
    <property type="component" value="Unassembled WGS sequence"/>
</dbReference>
<feature type="domain" description="Ricin B lectin" evidence="3">
    <location>
        <begin position="157"/>
        <end position="275"/>
    </location>
</feature>
<keyword evidence="2" id="KW-0812">Transmembrane</keyword>
<dbReference type="AlphaFoldDB" id="A0A8J3YX81"/>
<feature type="compositionally biased region" description="Low complexity" evidence="1">
    <location>
        <begin position="121"/>
        <end position="155"/>
    </location>
</feature>
<feature type="transmembrane region" description="Helical" evidence="2">
    <location>
        <begin position="67"/>
        <end position="87"/>
    </location>
</feature>
<feature type="region of interest" description="Disordered" evidence="1">
    <location>
        <begin position="1"/>
        <end position="54"/>
    </location>
</feature>
<dbReference type="SUPFAM" id="SSF50370">
    <property type="entry name" value="Ricin B-like lectins"/>
    <property type="match status" value="1"/>
</dbReference>
<organism evidence="4 5">
    <name type="scientific">Virgisporangium aurantiacum</name>
    <dbReference type="NCBI Taxonomy" id="175570"/>
    <lineage>
        <taxon>Bacteria</taxon>
        <taxon>Bacillati</taxon>
        <taxon>Actinomycetota</taxon>
        <taxon>Actinomycetes</taxon>
        <taxon>Micromonosporales</taxon>
        <taxon>Micromonosporaceae</taxon>
        <taxon>Virgisporangium</taxon>
    </lineage>
</organism>
<dbReference type="Gene3D" id="2.80.10.50">
    <property type="match status" value="1"/>
</dbReference>
<dbReference type="InterPro" id="IPR035992">
    <property type="entry name" value="Ricin_B-like_lectins"/>
</dbReference>
<keyword evidence="5" id="KW-1185">Reference proteome</keyword>
<gene>
    <name evidence="4" type="ORF">Vau01_007970</name>
</gene>
<protein>
    <recommendedName>
        <fullName evidence="3">Ricin B lectin domain-containing protein</fullName>
    </recommendedName>
</protein>
<comment type="caution">
    <text evidence="4">The sequence shown here is derived from an EMBL/GenBank/DDBJ whole genome shotgun (WGS) entry which is preliminary data.</text>
</comment>
<feature type="compositionally biased region" description="Basic and acidic residues" evidence="1">
    <location>
        <begin position="1"/>
        <end position="13"/>
    </location>
</feature>
<feature type="compositionally biased region" description="Polar residues" evidence="1">
    <location>
        <begin position="21"/>
        <end position="30"/>
    </location>
</feature>
<dbReference type="RefSeq" id="WP_203987312.1">
    <property type="nucleotide sequence ID" value="NZ_BOPG01000006.1"/>
</dbReference>
<feature type="region of interest" description="Disordered" evidence="1">
    <location>
        <begin position="111"/>
        <end position="155"/>
    </location>
</feature>
<reference evidence="4" key="1">
    <citation type="submission" date="2021-01" db="EMBL/GenBank/DDBJ databases">
        <title>Whole genome shotgun sequence of Virgisporangium aurantiacum NBRC 16421.</title>
        <authorList>
            <person name="Komaki H."/>
            <person name="Tamura T."/>
        </authorList>
    </citation>
    <scope>NUCLEOTIDE SEQUENCE</scope>
    <source>
        <strain evidence="4">NBRC 16421</strain>
    </source>
</reference>
<dbReference type="EMBL" id="BOPG01000006">
    <property type="protein sequence ID" value="GIJ53281.1"/>
    <property type="molecule type" value="Genomic_DNA"/>
</dbReference>
<evidence type="ECO:0000256" key="1">
    <source>
        <dbReference type="SAM" id="MobiDB-lite"/>
    </source>
</evidence>
<sequence>MTESHNDPHDRLRVGGWLPSRNDSTATQQIAAVPAEPPGSAPASTPSTPAAPPLEPVHVERQRRGRWWFMVVPVAVVVLVVAVALQFRPDDAEIGPDLAQQSPRVALPVMSASARTNDETSASPSTKPSASSTRASASASARGVPTPTASATPAAHRGAVVGIGGRCLAADRDRPELAVCADRDSQRWSAPGDGTLRVANRCLDVFASGEANGTPVILYQCNRTDAQQWQIRGDGTWRNPQSNKCLGTVGGRSDPGTRLAVFDCAGAASQKWTMN</sequence>
<evidence type="ECO:0000256" key="2">
    <source>
        <dbReference type="SAM" id="Phobius"/>
    </source>
</evidence>
<dbReference type="SMART" id="SM00458">
    <property type="entry name" value="RICIN"/>
    <property type="match status" value="1"/>
</dbReference>
<keyword evidence="2" id="KW-1133">Transmembrane helix</keyword>
<evidence type="ECO:0000313" key="4">
    <source>
        <dbReference type="EMBL" id="GIJ53281.1"/>
    </source>
</evidence>
<dbReference type="PROSITE" id="PS50231">
    <property type="entry name" value="RICIN_B_LECTIN"/>
    <property type="match status" value="1"/>
</dbReference>
<accession>A0A8J3YX81</accession>
<dbReference type="Pfam" id="PF00652">
    <property type="entry name" value="Ricin_B_lectin"/>
    <property type="match status" value="1"/>
</dbReference>
<evidence type="ECO:0000313" key="5">
    <source>
        <dbReference type="Proteomes" id="UP000612585"/>
    </source>
</evidence>